<dbReference type="GO" id="GO:0051287">
    <property type="term" value="F:NAD binding"/>
    <property type="evidence" value="ECO:0007669"/>
    <property type="project" value="InterPro"/>
</dbReference>
<evidence type="ECO:0000256" key="2">
    <source>
        <dbReference type="ARBA" id="ARBA00023002"/>
    </source>
</evidence>
<dbReference type="PROSITE" id="PS00671">
    <property type="entry name" value="D_2_HYDROXYACID_DH_3"/>
    <property type="match status" value="1"/>
</dbReference>
<evidence type="ECO:0000313" key="7">
    <source>
        <dbReference type="EMBL" id="SHM75369.1"/>
    </source>
</evidence>
<dbReference type="InterPro" id="IPR006140">
    <property type="entry name" value="D-isomer_DH_NAD-bd"/>
</dbReference>
<dbReference type="InterPro" id="IPR029753">
    <property type="entry name" value="D-isomer_DH_CS"/>
</dbReference>
<sequence length="339" mass="36142">MSSSFRVDVFSAKPYDLRFLEEANAQAQAETGAGLTFVFHDMHLTEDSVKLAQGSGAVCAFVNDDLSAPVLESLAAMGIKLVAMRSAGFNNVDLEAAARLGISVCRVPAYSPYAVAEHAVALMLTLNRKTHRAYNRVREGNFALDGLMGFDFHGRTVGIVGTGLIGQILTGIMTGFGCKVIASDPVVNPACTAMGASYMPFEELIAQADIISLQCPLTPQTRHLINAEAVARMKPGVMLINTSRGAVIETAAVIEGLKSGRIGALGLDVYEEESDLFFEDLSNTIIPDDLFARLLTFPNVLITGHQGFFTREALSAIAKTTLDNIASFAATGEARYPVG</sequence>
<keyword evidence="3" id="KW-0520">NAD</keyword>
<dbReference type="InterPro" id="IPR058205">
    <property type="entry name" value="D-LDH-like"/>
</dbReference>
<dbReference type="OrthoDB" id="9793626at2"/>
<dbReference type="PANTHER" id="PTHR43026">
    <property type="entry name" value="2-HYDROXYACID DEHYDROGENASE HOMOLOG 1-RELATED"/>
    <property type="match status" value="1"/>
</dbReference>
<dbReference type="InterPro" id="IPR036291">
    <property type="entry name" value="NAD(P)-bd_dom_sf"/>
</dbReference>
<dbReference type="EMBL" id="FRBW01000003">
    <property type="protein sequence ID" value="SHM75369.1"/>
    <property type="molecule type" value="Genomic_DNA"/>
</dbReference>
<dbReference type="STRING" id="735517.SAMN05444272_3149"/>
<organism evidence="7 8">
    <name type="scientific">Roseibium suaedae</name>
    <dbReference type="NCBI Taxonomy" id="735517"/>
    <lineage>
        <taxon>Bacteria</taxon>
        <taxon>Pseudomonadati</taxon>
        <taxon>Pseudomonadota</taxon>
        <taxon>Alphaproteobacteria</taxon>
        <taxon>Hyphomicrobiales</taxon>
        <taxon>Stappiaceae</taxon>
        <taxon>Roseibium</taxon>
    </lineage>
</organism>
<proteinExistence type="inferred from homology"/>
<evidence type="ECO:0000259" key="6">
    <source>
        <dbReference type="Pfam" id="PF02826"/>
    </source>
</evidence>
<dbReference type="Pfam" id="PF00389">
    <property type="entry name" value="2-Hacid_dh"/>
    <property type="match status" value="1"/>
</dbReference>
<dbReference type="AlphaFoldDB" id="A0A1M7LB47"/>
<accession>A0A1M7LB47</accession>
<protein>
    <submittedName>
        <fullName evidence="7">D-lactate dehydrogenase</fullName>
    </submittedName>
</protein>
<feature type="domain" description="D-isomer specific 2-hydroxyacid dehydrogenase catalytic" evidence="5">
    <location>
        <begin position="13"/>
        <end position="338"/>
    </location>
</feature>
<gene>
    <name evidence="7" type="ORF">SAMN05444272_3149</name>
</gene>
<keyword evidence="2 4" id="KW-0560">Oxidoreductase</keyword>
<dbReference type="RefSeq" id="WP_073014256.1">
    <property type="nucleotide sequence ID" value="NZ_FRBW01000003.1"/>
</dbReference>
<dbReference type="Pfam" id="PF02826">
    <property type="entry name" value="2-Hacid_dh_C"/>
    <property type="match status" value="1"/>
</dbReference>
<dbReference type="SUPFAM" id="SSF51735">
    <property type="entry name" value="NAD(P)-binding Rossmann-fold domains"/>
    <property type="match status" value="1"/>
</dbReference>
<dbReference type="PANTHER" id="PTHR43026:SF1">
    <property type="entry name" value="2-HYDROXYACID DEHYDROGENASE HOMOLOG 1-RELATED"/>
    <property type="match status" value="1"/>
</dbReference>
<evidence type="ECO:0000256" key="3">
    <source>
        <dbReference type="ARBA" id="ARBA00023027"/>
    </source>
</evidence>
<name>A0A1M7LB47_9HYPH</name>
<dbReference type="SUPFAM" id="SSF52283">
    <property type="entry name" value="Formate/glycerate dehydrogenase catalytic domain-like"/>
    <property type="match status" value="1"/>
</dbReference>
<dbReference type="GO" id="GO:0008720">
    <property type="term" value="F:D-lactate dehydrogenase (NAD+) activity"/>
    <property type="evidence" value="ECO:0007669"/>
    <property type="project" value="TreeGrafter"/>
</dbReference>
<dbReference type="InterPro" id="IPR006139">
    <property type="entry name" value="D-isomer_2_OHA_DH_cat_dom"/>
</dbReference>
<feature type="domain" description="D-isomer specific 2-hydroxyacid dehydrogenase NAD-binding" evidence="6">
    <location>
        <begin position="120"/>
        <end position="307"/>
    </location>
</feature>
<dbReference type="CDD" id="cd12183">
    <property type="entry name" value="LDH_like_2"/>
    <property type="match status" value="1"/>
</dbReference>
<reference evidence="7 8" key="1">
    <citation type="submission" date="2016-11" db="EMBL/GenBank/DDBJ databases">
        <authorList>
            <person name="Jaros S."/>
            <person name="Januszkiewicz K."/>
            <person name="Wedrychowicz H."/>
        </authorList>
    </citation>
    <scope>NUCLEOTIDE SEQUENCE [LARGE SCALE GENOMIC DNA]</scope>
    <source>
        <strain evidence="7 8">DSM 22153</strain>
    </source>
</reference>
<evidence type="ECO:0000256" key="1">
    <source>
        <dbReference type="ARBA" id="ARBA00005854"/>
    </source>
</evidence>
<evidence type="ECO:0000259" key="5">
    <source>
        <dbReference type="Pfam" id="PF00389"/>
    </source>
</evidence>
<evidence type="ECO:0000313" key="8">
    <source>
        <dbReference type="Proteomes" id="UP000186002"/>
    </source>
</evidence>
<dbReference type="Gene3D" id="3.40.50.720">
    <property type="entry name" value="NAD(P)-binding Rossmann-like Domain"/>
    <property type="match status" value="2"/>
</dbReference>
<comment type="similarity">
    <text evidence="1 4">Belongs to the D-isomer specific 2-hydroxyacid dehydrogenase family.</text>
</comment>
<dbReference type="Proteomes" id="UP000186002">
    <property type="component" value="Unassembled WGS sequence"/>
</dbReference>
<keyword evidence="8" id="KW-1185">Reference proteome</keyword>
<evidence type="ECO:0000256" key="4">
    <source>
        <dbReference type="RuleBase" id="RU003719"/>
    </source>
</evidence>